<dbReference type="Gene3D" id="3.90.660.10">
    <property type="match status" value="1"/>
</dbReference>
<dbReference type="Pfam" id="PF01593">
    <property type="entry name" value="Amino_oxidase"/>
    <property type="match status" value="1"/>
</dbReference>
<name>A0A7X3CR70_9BACL</name>
<evidence type="ECO:0000313" key="4">
    <source>
        <dbReference type="Proteomes" id="UP000447876"/>
    </source>
</evidence>
<dbReference type="Pfam" id="PF13450">
    <property type="entry name" value="NAD_binding_8"/>
    <property type="match status" value="1"/>
</dbReference>
<dbReference type="EMBL" id="WNZW01000016">
    <property type="protein sequence ID" value="MUG47850.1"/>
    <property type="molecule type" value="Genomic_DNA"/>
</dbReference>
<dbReference type="OrthoDB" id="56323at2"/>
<dbReference type="PANTHER" id="PTHR43563:SF1">
    <property type="entry name" value="AMINE OXIDASE [FLAVIN-CONTAINING] B"/>
    <property type="match status" value="1"/>
</dbReference>
<feature type="domain" description="Amine oxidase" evidence="2">
    <location>
        <begin position="113"/>
        <end position="353"/>
    </location>
</feature>
<evidence type="ECO:0000256" key="1">
    <source>
        <dbReference type="ARBA" id="ARBA00005995"/>
    </source>
</evidence>
<dbReference type="Proteomes" id="UP000447876">
    <property type="component" value="Unassembled WGS sequence"/>
</dbReference>
<evidence type="ECO:0000259" key="2">
    <source>
        <dbReference type="Pfam" id="PF01593"/>
    </source>
</evidence>
<comment type="similarity">
    <text evidence="1">Belongs to the flavin monoamine oxidase family.</text>
</comment>
<organism evidence="3 4">
    <name type="scientific">Paenibacillus woosongensis</name>
    <dbReference type="NCBI Taxonomy" id="307580"/>
    <lineage>
        <taxon>Bacteria</taxon>
        <taxon>Bacillati</taxon>
        <taxon>Bacillota</taxon>
        <taxon>Bacilli</taxon>
        <taxon>Bacillales</taxon>
        <taxon>Paenibacillaceae</taxon>
        <taxon>Paenibacillus</taxon>
    </lineage>
</organism>
<dbReference type="Gene3D" id="3.50.50.60">
    <property type="entry name" value="FAD/NAD(P)-binding domain"/>
    <property type="match status" value="2"/>
</dbReference>
<dbReference type="AlphaFoldDB" id="A0A7X3CR70"/>
<dbReference type="SUPFAM" id="SSF54373">
    <property type="entry name" value="FAD-linked reductases, C-terminal domain"/>
    <property type="match status" value="1"/>
</dbReference>
<comment type="caution">
    <text evidence="3">The sequence shown here is derived from an EMBL/GenBank/DDBJ whole genome shotgun (WGS) entry which is preliminary data.</text>
</comment>
<sequence length="364" mass="39713">MKKHESVVIVGGGLSGLRTASLLSAKGIPCRVLEARDRIGGRVLSQEVIGRPDLGKFDLGPTWFWPRYEHAITGLVHELGLKTFLQYQTGLMVTERSHKEPPQQYALPEGAMEGAVRFAGGVQALVDAIAATLPEGIIQLNTRVSSVSENGDGNLVIEVDGGKEEIRARAVIITVPPRLAARNIIFRPELAPDLMISLLNKPTWMASHAKVIAVYKRPFWREQGLSGFATSWAGPLQEIHDASPVTGVGGLFGFFGISAKRREELGEERIMKLVKEQLIRLFGPLAGHTLALLYKDWSNDPATAVTEDPNYGPPVGMQSWDKKIFFAGTETAPTQGGHLEGALRSAERAVSELMDHFQANESHL</sequence>
<accession>A0A7X3CR70</accession>
<protein>
    <submittedName>
        <fullName evidence="3">NAD(P)-binding protein</fullName>
    </submittedName>
</protein>
<dbReference type="InterPro" id="IPR050703">
    <property type="entry name" value="Flavin_MAO"/>
</dbReference>
<dbReference type="GO" id="GO:0016491">
    <property type="term" value="F:oxidoreductase activity"/>
    <property type="evidence" value="ECO:0007669"/>
    <property type="project" value="InterPro"/>
</dbReference>
<dbReference type="SUPFAM" id="SSF51905">
    <property type="entry name" value="FAD/NAD(P)-binding domain"/>
    <property type="match status" value="1"/>
</dbReference>
<dbReference type="PANTHER" id="PTHR43563">
    <property type="entry name" value="AMINE OXIDASE"/>
    <property type="match status" value="1"/>
</dbReference>
<dbReference type="RefSeq" id="WP_155613220.1">
    <property type="nucleotide sequence ID" value="NZ_WNZW01000016.1"/>
</dbReference>
<reference evidence="3 4" key="1">
    <citation type="submission" date="2019-11" db="EMBL/GenBank/DDBJ databases">
        <title>Draft genome sequences of five Paenibacillus species of dairy origin.</title>
        <authorList>
            <person name="Olajide A.M."/>
            <person name="Chen S."/>
            <person name="Lapointe G."/>
        </authorList>
    </citation>
    <scope>NUCLEOTIDE SEQUENCE [LARGE SCALE GENOMIC DNA]</scope>
    <source>
        <strain evidence="3 4">12CR55</strain>
    </source>
</reference>
<dbReference type="InterPro" id="IPR002937">
    <property type="entry name" value="Amino_oxidase"/>
</dbReference>
<gene>
    <name evidence="3" type="ORF">GNP95_23165</name>
</gene>
<dbReference type="PRINTS" id="PR00420">
    <property type="entry name" value="RNGMNOXGNASE"/>
</dbReference>
<proteinExistence type="inferred from homology"/>
<dbReference type="InterPro" id="IPR036188">
    <property type="entry name" value="FAD/NAD-bd_sf"/>
</dbReference>
<evidence type="ECO:0000313" key="3">
    <source>
        <dbReference type="EMBL" id="MUG47850.1"/>
    </source>
</evidence>